<accession>A0A0B2V8M9</accession>
<sequence length="150" mass="15741">MTSGRSNLHLVAAARPNHNPLPLVNRPAVGQQAISAASPHDKPRPRPIALARVRAVGAAIKACAAMTATLSAHDQASLSAATAMFSQCSLDDASEAFEGSYANLDRRYLNKSNGSINSRIQRRNAVGNLFEGVDLAFIKQLAAAAPIGLQ</sequence>
<dbReference type="AlphaFoldDB" id="A0A0B2V8M9"/>
<dbReference type="OrthoDB" id="5870334at2759"/>
<proteinExistence type="predicted"/>
<dbReference type="EMBL" id="JPKZ01002217">
    <property type="protein sequence ID" value="KHN77842.1"/>
    <property type="molecule type" value="Genomic_DNA"/>
</dbReference>
<dbReference type="Proteomes" id="UP000031036">
    <property type="component" value="Unassembled WGS sequence"/>
</dbReference>
<protein>
    <submittedName>
        <fullName evidence="1">Uncharacterized protein</fullName>
    </submittedName>
</protein>
<organism evidence="1 2">
    <name type="scientific">Toxocara canis</name>
    <name type="common">Canine roundworm</name>
    <dbReference type="NCBI Taxonomy" id="6265"/>
    <lineage>
        <taxon>Eukaryota</taxon>
        <taxon>Metazoa</taxon>
        <taxon>Ecdysozoa</taxon>
        <taxon>Nematoda</taxon>
        <taxon>Chromadorea</taxon>
        <taxon>Rhabditida</taxon>
        <taxon>Spirurina</taxon>
        <taxon>Ascaridomorpha</taxon>
        <taxon>Ascaridoidea</taxon>
        <taxon>Toxocaridae</taxon>
        <taxon>Toxocara</taxon>
    </lineage>
</organism>
<comment type="caution">
    <text evidence="1">The sequence shown here is derived from an EMBL/GenBank/DDBJ whole genome shotgun (WGS) entry which is preliminary data.</text>
</comment>
<gene>
    <name evidence="1" type="ORF">Tcan_05031</name>
</gene>
<evidence type="ECO:0000313" key="1">
    <source>
        <dbReference type="EMBL" id="KHN77842.1"/>
    </source>
</evidence>
<evidence type="ECO:0000313" key="2">
    <source>
        <dbReference type="Proteomes" id="UP000031036"/>
    </source>
</evidence>
<reference evidence="1 2" key="1">
    <citation type="submission" date="2014-11" db="EMBL/GenBank/DDBJ databases">
        <title>Genetic blueprint of the zoonotic pathogen Toxocara canis.</title>
        <authorList>
            <person name="Zhu X.-Q."/>
            <person name="Korhonen P.K."/>
            <person name="Cai H."/>
            <person name="Young N.D."/>
            <person name="Nejsum P."/>
            <person name="von Samson-Himmelstjerna G."/>
            <person name="Boag P.R."/>
            <person name="Tan P."/>
            <person name="Li Q."/>
            <person name="Min J."/>
            <person name="Yang Y."/>
            <person name="Wang X."/>
            <person name="Fang X."/>
            <person name="Hall R.S."/>
            <person name="Hofmann A."/>
            <person name="Sternberg P.W."/>
            <person name="Jex A.R."/>
            <person name="Gasser R.B."/>
        </authorList>
    </citation>
    <scope>NUCLEOTIDE SEQUENCE [LARGE SCALE GENOMIC DNA]</scope>
    <source>
        <strain evidence="1">PN_DK_2014</strain>
    </source>
</reference>
<name>A0A0B2V8M9_TOXCA</name>
<keyword evidence="2" id="KW-1185">Reference proteome</keyword>